<dbReference type="Pfam" id="PF04066">
    <property type="entry name" value="MrpF_PhaF"/>
    <property type="match status" value="1"/>
</dbReference>
<evidence type="ECO:0000256" key="5">
    <source>
        <dbReference type="ARBA" id="ARBA00022692"/>
    </source>
</evidence>
<dbReference type="PANTHER" id="PTHR34702">
    <property type="entry name" value="NA(+)/H(+) ANTIPORTER SUBUNIT F1"/>
    <property type="match status" value="1"/>
</dbReference>
<sequence>MTETLLIPLSLFLLANLLAGLWRLVVGPTPADRLLTSQLFATTAVAILLLHAEWQSLPALRDVALVFALLGAVTAVAFVRRTSPARDAE</sequence>
<evidence type="ECO:0000313" key="10">
    <source>
        <dbReference type="Proteomes" id="UP000294980"/>
    </source>
</evidence>
<dbReference type="Proteomes" id="UP000294980">
    <property type="component" value="Unassembled WGS sequence"/>
</dbReference>
<evidence type="ECO:0000256" key="4">
    <source>
        <dbReference type="ARBA" id="ARBA00022475"/>
    </source>
</evidence>
<comment type="subcellular location">
    <subcellularLocation>
        <location evidence="1">Cell membrane</location>
        <topology evidence="1">Multi-pass membrane protein</topology>
    </subcellularLocation>
</comment>
<evidence type="ECO:0000256" key="1">
    <source>
        <dbReference type="ARBA" id="ARBA00004651"/>
    </source>
</evidence>
<name>A0A4R2L6L1_9GAMM</name>
<feature type="transmembrane region" description="Helical" evidence="8">
    <location>
        <begin position="35"/>
        <end position="52"/>
    </location>
</feature>
<dbReference type="InterPro" id="IPR007208">
    <property type="entry name" value="MrpF/PhaF-like"/>
</dbReference>
<dbReference type="RefSeq" id="WP_205686562.1">
    <property type="nucleotide sequence ID" value="NZ_QQSW01000006.1"/>
</dbReference>
<keyword evidence="10" id="KW-1185">Reference proteome</keyword>
<evidence type="ECO:0000313" key="9">
    <source>
        <dbReference type="EMBL" id="TCO78298.1"/>
    </source>
</evidence>
<comment type="caution">
    <text evidence="9">The sequence shown here is derived from an EMBL/GenBank/DDBJ whole genome shotgun (WGS) entry which is preliminary data.</text>
</comment>
<keyword evidence="3" id="KW-0813">Transport</keyword>
<evidence type="ECO:0000256" key="2">
    <source>
        <dbReference type="ARBA" id="ARBA00009212"/>
    </source>
</evidence>
<feature type="transmembrane region" description="Helical" evidence="8">
    <location>
        <begin position="59"/>
        <end position="79"/>
    </location>
</feature>
<protein>
    <submittedName>
        <fullName evidence="9">Multisubunit sodium/proton antiporter MrpF subunit</fullName>
    </submittedName>
</protein>
<evidence type="ECO:0000256" key="3">
    <source>
        <dbReference type="ARBA" id="ARBA00022448"/>
    </source>
</evidence>
<keyword evidence="4" id="KW-1003">Cell membrane</keyword>
<accession>A0A4R2L6L1</accession>
<dbReference type="PANTHER" id="PTHR34702:SF1">
    <property type="entry name" value="NA(+)_H(+) ANTIPORTER SUBUNIT F"/>
    <property type="match status" value="1"/>
</dbReference>
<evidence type="ECO:0000256" key="6">
    <source>
        <dbReference type="ARBA" id="ARBA00022989"/>
    </source>
</evidence>
<organism evidence="9 10">
    <name type="scientific">Chromatocurvus halotolerans</name>
    <dbReference type="NCBI Taxonomy" id="1132028"/>
    <lineage>
        <taxon>Bacteria</taxon>
        <taxon>Pseudomonadati</taxon>
        <taxon>Pseudomonadota</taxon>
        <taxon>Gammaproteobacteria</taxon>
        <taxon>Cellvibrionales</taxon>
        <taxon>Halieaceae</taxon>
        <taxon>Chromatocurvus</taxon>
    </lineage>
</organism>
<keyword evidence="7 8" id="KW-0472">Membrane</keyword>
<dbReference type="GO" id="GO:0015385">
    <property type="term" value="F:sodium:proton antiporter activity"/>
    <property type="evidence" value="ECO:0007669"/>
    <property type="project" value="TreeGrafter"/>
</dbReference>
<dbReference type="AlphaFoldDB" id="A0A4R2L6L1"/>
<comment type="similarity">
    <text evidence="2">Belongs to the CPA3 antiporters (TC 2.A.63) subunit F family.</text>
</comment>
<dbReference type="GO" id="GO:0005886">
    <property type="term" value="C:plasma membrane"/>
    <property type="evidence" value="ECO:0007669"/>
    <property type="project" value="UniProtKB-SubCell"/>
</dbReference>
<dbReference type="EMBL" id="SLWX01000001">
    <property type="protein sequence ID" value="TCO78298.1"/>
    <property type="molecule type" value="Genomic_DNA"/>
</dbReference>
<evidence type="ECO:0000256" key="7">
    <source>
        <dbReference type="ARBA" id="ARBA00023136"/>
    </source>
</evidence>
<proteinExistence type="inferred from homology"/>
<reference evidence="9 10" key="1">
    <citation type="submission" date="2019-03" db="EMBL/GenBank/DDBJ databases">
        <title>Genomic Encyclopedia of Type Strains, Phase IV (KMG-IV): sequencing the most valuable type-strain genomes for metagenomic binning, comparative biology and taxonomic classification.</title>
        <authorList>
            <person name="Goeker M."/>
        </authorList>
    </citation>
    <scope>NUCLEOTIDE SEQUENCE [LARGE SCALE GENOMIC DNA]</scope>
    <source>
        <strain evidence="9 10">DSM 23344</strain>
    </source>
</reference>
<keyword evidence="5 8" id="KW-0812">Transmembrane</keyword>
<evidence type="ECO:0000256" key="8">
    <source>
        <dbReference type="SAM" id="Phobius"/>
    </source>
</evidence>
<gene>
    <name evidence="9" type="ORF">EV688_101111</name>
</gene>
<keyword evidence="6 8" id="KW-1133">Transmembrane helix</keyword>